<proteinExistence type="inferred from homology"/>
<feature type="binding site" description="axial binding residue" evidence="9">
    <location>
        <position position="442"/>
    </location>
    <ligand>
        <name>heme</name>
        <dbReference type="ChEBI" id="CHEBI:30413"/>
    </ligand>
    <ligandPart>
        <name>Fe</name>
        <dbReference type="ChEBI" id="CHEBI:18248"/>
    </ligandPart>
</feature>
<organism evidence="12">
    <name type="scientific">Schizophyllum commune (strain H4-8 / FGSC 9210)</name>
    <name type="common">Split gill fungus</name>
    <dbReference type="NCBI Taxonomy" id="578458"/>
    <lineage>
        <taxon>Eukaryota</taxon>
        <taxon>Fungi</taxon>
        <taxon>Dikarya</taxon>
        <taxon>Basidiomycota</taxon>
        <taxon>Agaricomycotina</taxon>
        <taxon>Agaricomycetes</taxon>
        <taxon>Agaricomycetidae</taxon>
        <taxon>Agaricales</taxon>
        <taxon>Schizophyllaceae</taxon>
        <taxon>Schizophyllum</taxon>
    </lineage>
</organism>
<evidence type="ECO:0000256" key="2">
    <source>
        <dbReference type="ARBA" id="ARBA00005179"/>
    </source>
</evidence>
<reference evidence="11 12" key="1">
    <citation type="journal article" date="2010" name="Nat. Biotechnol.">
        <title>Genome sequence of the model mushroom Schizophyllum commune.</title>
        <authorList>
            <person name="Ohm R.A."/>
            <person name="de Jong J.F."/>
            <person name="Lugones L.G."/>
            <person name="Aerts A."/>
            <person name="Kothe E."/>
            <person name="Stajich J.E."/>
            <person name="de Vries R.P."/>
            <person name="Record E."/>
            <person name="Levasseur A."/>
            <person name="Baker S.E."/>
            <person name="Bartholomew K.A."/>
            <person name="Coutinho P.M."/>
            <person name="Erdmann S."/>
            <person name="Fowler T.J."/>
            <person name="Gathman A.C."/>
            <person name="Lombard V."/>
            <person name="Henrissat B."/>
            <person name="Knabe N."/>
            <person name="Kuees U."/>
            <person name="Lilly W.W."/>
            <person name="Lindquist E."/>
            <person name="Lucas S."/>
            <person name="Magnuson J.K."/>
            <person name="Piumi F."/>
            <person name="Raudaskoski M."/>
            <person name="Salamov A."/>
            <person name="Schmutz J."/>
            <person name="Schwarze F.W.M.R."/>
            <person name="vanKuyk P.A."/>
            <person name="Horton J.S."/>
            <person name="Grigoriev I.V."/>
            <person name="Woesten H.A.B."/>
        </authorList>
    </citation>
    <scope>NUCLEOTIDE SEQUENCE [LARGE SCALE GENOMIC DNA]</scope>
    <source>
        <strain evidence="12">H4-8 / FGSC 9210</strain>
    </source>
</reference>
<dbReference type="EMBL" id="GL377302">
    <property type="protein sequence ID" value="EFJ03780.1"/>
    <property type="molecule type" value="Genomic_DNA"/>
</dbReference>
<dbReference type="InParanoid" id="D8PQR8"/>
<keyword evidence="12" id="KW-1185">Reference proteome</keyword>
<dbReference type="PROSITE" id="PS00086">
    <property type="entry name" value="CYTOCHROME_P450"/>
    <property type="match status" value="1"/>
</dbReference>
<evidence type="ECO:0000256" key="3">
    <source>
        <dbReference type="ARBA" id="ARBA00010617"/>
    </source>
</evidence>
<dbReference type="Gene3D" id="1.10.630.10">
    <property type="entry name" value="Cytochrome P450"/>
    <property type="match status" value="1"/>
</dbReference>
<dbReference type="VEuPathDB" id="FungiDB:SCHCODRAFT_02611234"/>
<accession>D8PQR8</accession>
<dbReference type="Proteomes" id="UP000007431">
    <property type="component" value="Unassembled WGS sequence"/>
</dbReference>
<dbReference type="CDD" id="cd11065">
    <property type="entry name" value="CYP64-like"/>
    <property type="match status" value="1"/>
</dbReference>
<evidence type="ECO:0000256" key="6">
    <source>
        <dbReference type="ARBA" id="ARBA00023002"/>
    </source>
</evidence>
<dbReference type="eggNOG" id="KOG0156">
    <property type="taxonomic scope" value="Eukaryota"/>
</dbReference>
<keyword evidence="6 10" id="KW-0560">Oxidoreductase</keyword>
<keyword evidence="7 9" id="KW-0408">Iron</keyword>
<keyword evidence="4 9" id="KW-0349">Heme</keyword>
<comment type="pathway">
    <text evidence="2">Secondary metabolite biosynthesis.</text>
</comment>
<evidence type="ECO:0000313" key="11">
    <source>
        <dbReference type="EMBL" id="EFJ03780.1"/>
    </source>
</evidence>
<dbReference type="KEGG" id="scm:SCHCO_02611234"/>
<dbReference type="GO" id="GO:0020037">
    <property type="term" value="F:heme binding"/>
    <property type="evidence" value="ECO:0007669"/>
    <property type="project" value="InterPro"/>
</dbReference>
<dbReference type="GO" id="GO:0004497">
    <property type="term" value="F:monooxygenase activity"/>
    <property type="evidence" value="ECO:0007669"/>
    <property type="project" value="UniProtKB-KW"/>
</dbReference>
<evidence type="ECO:0000256" key="8">
    <source>
        <dbReference type="ARBA" id="ARBA00023033"/>
    </source>
</evidence>
<evidence type="ECO:0000256" key="10">
    <source>
        <dbReference type="RuleBase" id="RU000461"/>
    </source>
</evidence>
<evidence type="ECO:0000256" key="1">
    <source>
        <dbReference type="ARBA" id="ARBA00001971"/>
    </source>
</evidence>
<keyword evidence="5 9" id="KW-0479">Metal-binding</keyword>
<dbReference type="InterPro" id="IPR036396">
    <property type="entry name" value="Cyt_P450_sf"/>
</dbReference>
<dbReference type="RefSeq" id="XP_003038682.1">
    <property type="nucleotide sequence ID" value="XM_003038636.1"/>
</dbReference>
<dbReference type="PRINTS" id="PR00463">
    <property type="entry name" value="EP450I"/>
</dbReference>
<dbReference type="GO" id="GO:0016705">
    <property type="term" value="F:oxidoreductase activity, acting on paired donors, with incorporation or reduction of molecular oxygen"/>
    <property type="evidence" value="ECO:0007669"/>
    <property type="project" value="InterPro"/>
</dbReference>
<dbReference type="GeneID" id="9584975"/>
<dbReference type="InterPro" id="IPR002401">
    <property type="entry name" value="Cyt_P450_E_grp-I"/>
</dbReference>
<dbReference type="SUPFAM" id="SSF48264">
    <property type="entry name" value="Cytochrome P450"/>
    <property type="match status" value="1"/>
</dbReference>
<dbReference type="InterPro" id="IPR017972">
    <property type="entry name" value="Cyt_P450_CS"/>
</dbReference>
<gene>
    <name evidence="11" type="ORF">SCHCODRAFT_49922</name>
</gene>
<evidence type="ECO:0000256" key="9">
    <source>
        <dbReference type="PIRSR" id="PIRSR602401-1"/>
    </source>
</evidence>
<evidence type="ECO:0008006" key="13">
    <source>
        <dbReference type="Google" id="ProtNLM"/>
    </source>
</evidence>
<evidence type="ECO:0000256" key="5">
    <source>
        <dbReference type="ARBA" id="ARBA00022723"/>
    </source>
</evidence>
<dbReference type="HOGENOM" id="CLU_001570_2_3_1"/>
<dbReference type="InterPro" id="IPR050364">
    <property type="entry name" value="Cytochrome_P450_fung"/>
</dbReference>
<dbReference type="PANTHER" id="PTHR46300:SF7">
    <property type="entry name" value="P450, PUTATIVE (EUROFUNG)-RELATED"/>
    <property type="match status" value="1"/>
</dbReference>
<dbReference type="OMA" id="PCIVAHE"/>
<sequence>MLSFYGICACLVVAATSVLLRLSRLRRLSPLRRLPLPPGPPSSWTGSIGLPRAYPWITYHQWRKTYGDVIYINKLANPIIILNSLDAIRDLFEKRSGSYSSRPTRTMMQLCGFDWLFSSMKYGNYHKRHRNMFQRHFPTTGVNEEYQALQLRQTHVFLRNMLYRPEDFYYQVRRTATAIILEITYGQEVAETGDHYVGLADDALQGVSQAGIFGSFFVDYLPWLKYVPAWFPGASWQRKAQRWRSKSQEMVRYPYEKLLQRLNEGTATPCLVTQELDYQAKNGASEREDERIIKNVAATTYAGGSDTVVSAMRSFFLAMALHPDVQKKAQSDLDSVCTGRLPLFSDRTELPYIDCVCYELLRWQPVTPLGLARVIEHEDEYRGYRIPKGATIIPNVWSILHDEERYPDPMAFKPERFEGKSKKDVGQNELPEMAFGFGRRICPGRYLAFDTLWIFVASTLAVYDIHKAVDKQGKVIEPQVVYESTLLSHPLPFPCDIVPRSAVVEALIRSTADES</sequence>
<dbReference type="OrthoDB" id="2789670at2759"/>
<evidence type="ECO:0000313" key="12">
    <source>
        <dbReference type="Proteomes" id="UP000007431"/>
    </source>
</evidence>
<dbReference type="Pfam" id="PF00067">
    <property type="entry name" value="p450"/>
    <property type="match status" value="1"/>
</dbReference>
<keyword evidence="8 10" id="KW-0503">Monooxygenase</keyword>
<evidence type="ECO:0000256" key="7">
    <source>
        <dbReference type="ARBA" id="ARBA00023004"/>
    </source>
</evidence>
<comment type="cofactor">
    <cofactor evidence="1 9">
        <name>heme</name>
        <dbReference type="ChEBI" id="CHEBI:30413"/>
    </cofactor>
</comment>
<dbReference type="PANTHER" id="PTHR46300">
    <property type="entry name" value="P450, PUTATIVE (EUROFUNG)-RELATED-RELATED"/>
    <property type="match status" value="1"/>
</dbReference>
<evidence type="ECO:0000256" key="4">
    <source>
        <dbReference type="ARBA" id="ARBA00022617"/>
    </source>
</evidence>
<protein>
    <recommendedName>
        <fullName evidence="13">Cytochrome P450</fullName>
    </recommendedName>
</protein>
<name>D8PQR8_SCHCM</name>
<dbReference type="InterPro" id="IPR001128">
    <property type="entry name" value="Cyt_P450"/>
</dbReference>
<comment type="similarity">
    <text evidence="3 10">Belongs to the cytochrome P450 family.</text>
</comment>
<dbReference type="GO" id="GO:0005506">
    <property type="term" value="F:iron ion binding"/>
    <property type="evidence" value="ECO:0007669"/>
    <property type="project" value="InterPro"/>
</dbReference>
<dbReference type="AlphaFoldDB" id="D8PQR8"/>